<organism evidence="1 2">
    <name type="scientific">Vulcanisaeta moutnovskia (strain 768-28)</name>
    <dbReference type="NCBI Taxonomy" id="985053"/>
    <lineage>
        <taxon>Archaea</taxon>
        <taxon>Thermoproteota</taxon>
        <taxon>Thermoprotei</taxon>
        <taxon>Thermoproteales</taxon>
        <taxon>Thermoproteaceae</taxon>
        <taxon>Vulcanisaeta</taxon>
    </lineage>
</organism>
<dbReference type="AlphaFoldDB" id="F0QYY8"/>
<reference evidence="1 2" key="1">
    <citation type="journal article" date="2011" name="J. Bacteriol.">
        <title>Complete genome sequence of 'Vulcanisaeta moutnovskia' strain 768-28, a novel member of the hyperthermophilic crenarchaeal genus vulcanisaeta.</title>
        <authorList>
            <person name="Gumerov V.M."/>
            <person name="Mardanov A.V."/>
            <person name="Beletsky A.V."/>
            <person name="Prokofeva M.I."/>
            <person name="Bonch-Osmolovskaya E.A."/>
            <person name="Ravin N.V."/>
            <person name="Skryabin K.G."/>
        </authorList>
    </citation>
    <scope>NUCLEOTIDE SEQUENCE [LARGE SCALE GENOMIC DNA]</scope>
    <source>
        <strain evidence="1 2">768-28</strain>
    </source>
</reference>
<dbReference type="HOGENOM" id="CLU_1006936_0_0_2"/>
<evidence type="ECO:0000313" key="1">
    <source>
        <dbReference type="EMBL" id="ADY00269.1"/>
    </source>
</evidence>
<proteinExistence type="predicted"/>
<dbReference type="Proteomes" id="UP000007485">
    <property type="component" value="Chromosome"/>
</dbReference>
<dbReference type="EMBL" id="CP002529">
    <property type="protein sequence ID" value="ADY00269.1"/>
    <property type="molecule type" value="Genomic_DNA"/>
</dbReference>
<gene>
    <name evidence="1" type="ordered locus">VMUT_0052</name>
</gene>
<name>F0QYY8_VULM7</name>
<dbReference type="KEGG" id="vmo:VMUT_0052"/>
<dbReference type="STRING" id="985053.VMUT_0052"/>
<accession>F0QYY8</accession>
<evidence type="ECO:0000313" key="2">
    <source>
        <dbReference type="Proteomes" id="UP000007485"/>
    </source>
</evidence>
<dbReference type="eggNOG" id="arCOG13864">
    <property type="taxonomic scope" value="Archaea"/>
</dbReference>
<keyword evidence="2" id="KW-1185">Reference proteome</keyword>
<protein>
    <submittedName>
        <fullName evidence="1">Uncharacterized protein</fullName>
    </submittedName>
</protein>
<sequence>MFNNNELVLEEVRFDNLPCFINLSILSQGKVPEILIELSTGCRHYNTMIRVTRKFMELFGVDTARIAAAKLARALGIEDYEAIERGDIELRIKKMPRHYSEWVGQNMNMVINAFNEVLSTLGIITQPVITQTAQETQQKSQATLSIPQQASSVALTAHVVKSYGNVGGQNLVLRSLSENKHIELCLERMGSCKPLITVRAKPLEVVVHEDAVKVFGENRAIEYATWIANALYIANYSIDEPNGEIILRSNDGADDALTNEVIRVMDRIVNKYLGTE</sequence>